<evidence type="ECO:0000313" key="6">
    <source>
        <dbReference type="Proteomes" id="UP000705983"/>
    </source>
</evidence>
<feature type="transmembrane region" description="Helical" evidence="1">
    <location>
        <begin position="511"/>
        <end position="533"/>
    </location>
</feature>
<name>A0ABS2TJJ9_9ACTO</name>
<proteinExistence type="predicted"/>
<gene>
    <name evidence="5" type="ORF">JVW63_09630</name>
</gene>
<evidence type="ECO:0000313" key="5">
    <source>
        <dbReference type="EMBL" id="MBM9433952.1"/>
    </source>
</evidence>
<organism evidence="5 6">
    <name type="scientific">Flaviflexus equikiangi</name>
    <dbReference type="NCBI Taxonomy" id="2758573"/>
    <lineage>
        <taxon>Bacteria</taxon>
        <taxon>Bacillati</taxon>
        <taxon>Actinomycetota</taxon>
        <taxon>Actinomycetes</taxon>
        <taxon>Actinomycetales</taxon>
        <taxon>Actinomycetaceae</taxon>
        <taxon>Flaviflexus</taxon>
    </lineage>
</organism>
<protein>
    <submittedName>
        <fullName evidence="5">SpaH/EbpB family LPXTG-anchored major pilin</fullName>
    </submittedName>
</protein>
<keyword evidence="1" id="KW-0812">Transmembrane</keyword>
<dbReference type="Pfam" id="PF17802">
    <property type="entry name" value="SpaA"/>
    <property type="match status" value="1"/>
</dbReference>
<dbReference type="EMBL" id="JAFFJS010000006">
    <property type="protein sequence ID" value="MBM9433952.1"/>
    <property type="molecule type" value="Genomic_DNA"/>
</dbReference>
<evidence type="ECO:0000256" key="2">
    <source>
        <dbReference type="SAM" id="SignalP"/>
    </source>
</evidence>
<comment type="caution">
    <text evidence="5">The sequence shown here is derived from an EMBL/GenBank/DDBJ whole genome shotgun (WGS) entry which is preliminary data.</text>
</comment>
<evidence type="ECO:0000259" key="4">
    <source>
        <dbReference type="Pfam" id="PF17802"/>
    </source>
</evidence>
<feature type="signal peptide" evidence="2">
    <location>
        <begin position="1"/>
        <end position="24"/>
    </location>
</feature>
<dbReference type="Gene3D" id="2.60.40.10">
    <property type="entry name" value="Immunoglobulins"/>
    <property type="match status" value="2"/>
</dbReference>
<sequence>MNIKKRGRSALAGLVAAGAAFALALGGGAVANAASGDADSPLILPGTGGAPITGTVTVHKHEQPDTAGDAANGLPQAVTSPTIAGVEFTAQQVESVLVDAETVTFDLTTNKGWQNASKLDYNAATNSWTYEDVAVTSVAFGSKVVRTTGTSGAYAPAVFADLPVGLYHFAETAYPANVTPSVPWVMTVPLTHPTDLNKWLYDINVYPKNSTTNIEKTVEDSAGVKIGDPVTWTIKADIPRTANPGFTGGDPSADNLEFLAPSKYLITDQLDARLALQTVTVSLIGVTGVTLDAGDYTVLPNPIPGLGSNLGQNVQVDFTPAGLAKLGLAGSTAGAQVQVVIGTTVASMGTGETAGIIQNKAILFPNKSTVEGIPSDIVESKWGDILIKKVDASNNTVLVEGAVFSVFVSKEAAEAGTDPIAIGSGGTTKFTTGANGEVRISGLRYSAWADGKELTEDDPDYRTYWLVEVKSPAGYELLAEPVEVIVDSADTLVDVTQIENAPANGGFELPLTGGMGTGVLTLAGISILAAVMLEARSRRDSELAAE</sequence>
<dbReference type="Proteomes" id="UP000705983">
    <property type="component" value="Unassembled WGS sequence"/>
</dbReference>
<dbReference type="InterPro" id="IPR048052">
    <property type="entry name" value="FM1-like"/>
</dbReference>
<reference evidence="6" key="1">
    <citation type="submission" date="2021-02" db="EMBL/GenBank/DDBJ databases">
        <title>Leucobacter sp. CX169.</title>
        <authorList>
            <person name="Cheng Y."/>
        </authorList>
    </citation>
    <scope>NUCLEOTIDE SEQUENCE [LARGE SCALE GENOMIC DNA]</scope>
    <source>
        <strain evidence="6">JY899</strain>
    </source>
</reference>
<feature type="domain" description="Gram-positive pilin subunit D1 N-terminal" evidence="3">
    <location>
        <begin position="53"/>
        <end position="210"/>
    </location>
</feature>
<dbReference type="NCBIfam" id="NF033902">
    <property type="entry name" value="iso_D2_wall_anc"/>
    <property type="match status" value="1"/>
</dbReference>
<dbReference type="NCBIfam" id="TIGR04226">
    <property type="entry name" value="RrgB_K2N_iso_D2"/>
    <property type="match status" value="1"/>
</dbReference>
<feature type="domain" description="SpaA-like prealbumin fold" evidence="4">
    <location>
        <begin position="383"/>
        <end position="495"/>
    </location>
</feature>
<dbReference type="InterPro" id="IPR032364">
    <property type="entry name" value="GramPos_pilinD1_N"/>
</dbReference>
<dbReference type="InterPro" id="IPR041033">
    <property type="entry name" value="SpaA_PFL_dom_1"/>
</dbReference>
<dbReference type="InterPro" id="IPR013783">
    <property type="entry name" value="Ig-like_fold"/>
</dbReference>
<feature type="chain" id="PRO_5047211464" evidence="2">
    <location>
        <begin position="25"/>
        <end position="546"/>
    </location>
</feature>
<dbReference type="RefSeq" id="WP_187997032.1">
    <property type="nucleotide sequence ID" value="NZ_JACEXG010000006.1"/>
</dbReference>
<dbReference type="Gene3D" id="2.60.40.740">
    <property type="match status" value="1"/>
</dbReference>
<dbReference type="InterPro" id="IPR026466">
    <property type="entry name" value="Fim_isopep_form_D2_dom"/>
</dbReference>
<keyword evidence="1" id="KW-0472">Membrane</keyword>
<keyword evidence="6" id="KW-1185">Reference proteome</keyword>
<evidence type="ECO:0000256" key="1">
    <source>
        <dbReference type="SAM" id="Phobius"/>
    </source>
</evidence>
<keyword evidence="2" id="KW-0732">Signal</keyword>
<accession>A0ABS2TJJ9</accession>
<dbReference type="Pfam" id="PF16555">
    <property type="entry name" value="GramPos_pilinD1"/>
    <property type="match status" value="1"/>
</dbReference>
<evidence type="ECO:0000259" key="3">
    <source>
        <dbReference type="Pfam" id="PF16555"/>
    </source>
</evidence>
<keyword evidence="1" id="KW-1133">Transmembrane helix</keyword>